<keyword evidence="1" id="KW-0560">Oxidoreductase</keyword>
<feature type="domain" description="FAD dependent oxidoreductase" evidence="2">
    <location>
        <begin position="7"/>
        <end position="368"/>
    </location>
</feature>
<dbReference type="KEGG" id="dbc:MFMK1_003210"/>
<dbReference type="SUPFAM" id="SSF54373">
    <property type="entry name" value="FAD-linked reductases, C-terminal domain"/>
    <property type="match status" value="1"/>
</dbReference>
<name>A0AAU0UQG8_9FIRM</name>
<dbReference type="InterPro" id="IPR006076">
    <property type="entry name" value="FAD-dep_OxRdtase"/>
</dbReference>
<dbReference type="InterPro" id="IPR036188">
    <property type="entry name" value="FAD/NAD-bd_sf"/>
</dbReference>
<proteinExistence type="predicted"/>
<evidence type="ECO:0000313" key="4">
    <source>
        <dbReference type="Proteomes" id="UP001329915"/>
    </source>
</evidence>
<keyword evidence="4" id="KW-1185">Reference proteome</keyword>
<evidence type="ECO:0000256" key="1">
    <source>
        <dbReference type="ARBA" id="ARBA00023002"/>
    </source>
</evidence>
<accession>A0AAU0UQG8</accession>
<dbReference type="Proteomes" id="UP001329915">
    <property type="component" value="Chromosome"/>
</dbReference>
<dbReference type="PANTHER" id="PTHR13847">
    <property type="entry name" value="SARCOSINE DEHYDROGENASE-RELATED"/>
    <property type="match status" value="1"/>
</dbReference>
<dbReference type="RefSeq" id="WP_366922735.1">
    <property type="nucleotide sequence ID" value="NZ_CP121694.1"/>
</dbReference>
<dbReference type="Gene3D" id="3.30.9.10">
    <property type="entry name" value="D-Amino Acid Oxidase, subunit A, domain 2"/>
    <property type="match status" value="1"/>
</dbReference>
<dbReference type="AlphaFoldDB" id="A0AAU0UQG8"/>
<reference evidence="3 4" key="1">
    <citation type="submission" date="2023-04" db="EMBL/GenBank/DDBJ databases">
        <authorList>
            <person name="Hsu D."/>
        </authorList>
    </citation>
    <scope>NUCLEOTIDE SEQUENCE [LARGE SCALE GENOMIC DNA]</scope>
    <source>
        <strain evidence="3 4">MK1</strain>
    </source>
</reference>
<dbReference type="Gene3D" id="3.50.50.60">
    <property type="entry name" value="FAD/NAD(P)-binding domain"/>
    <property type="match status" value="1"/>
</dbReference>
<evidence type="ECO:0000313" key="3">
    <source>
        <dbReference type="EMBL" id="WRO23351.1"/>
    </source>
</evidence>
<protein>
    <submittedName>
        <fullName evidence="3">FAD-binding oxidoreductase</fullName>
    </submittedName>
</protein>
<gene>
    <name evidence="3" type="ORF">MFMK1_003210</name>
</gene>
<dbReference type="PANTHER" id="PTHR13847:SF287">
    <property type="entry name" value="FAD-DEPENDENT OXIDOREDUCTASE DOMAIN-CONTAINING PROTEIN 1"/>
    <property type="match status" value="1"/>
</dbReference>
<dbReference type="EMBL" id="CP121694">
    <property type="protein sequence ID" value="WRO23351.1"/>
    <property type="molecule type" value="Genomic_DNA"/>
</dbReference>
<evidence type="ECO:0000259" key="2">
    <source>
        <dbReference type="Pfam" id="PF01266"/>
    </source>
</evidence>
<dbReference type="SUPFAM" id="SSF51905">
    <property type="entry name" value="FAD/NAD(P)-binding domain"/>
    <property type="match status" value="1"/>
</dbReference>
<dbReference type="Pfam" id="PF01266">
    <property type="entry name" value="DAO"/>
    <property type="match status" value="1"/>
</dbReference>
<dbReference type="GO" id="GO:0005737">
    <property type="term" value="C:cytoplasm"/>
    <property type="evidence" value="ECO:0007669"/>
    <property type="project" value="TreeGrafter"/>
</dbReference>
<sequence length="397" mass="41973">MINAAEAVIIGGGIIGNSIAYFLTQSGVKPVVIERNDLATGASGACDKAIILSSKNPGLHLQLALASAALYQELDSELGPEIEYAKDGGMIVIENSEQWEAMENFAARQRQIGLNVKMLDKKETREVQPALAEHILGCTYHPDDAEVNPINITLQLAKKARQNGAQYLLHTEATAIKTDGGRVKSVVTSRGSIAAPLVINAAGAWAPGLFTRLGVSLPIRPRKGQLLITEAKPRLIRGDILSAGYIAAKYNPTLAENGDDVYTQLGVGLSLGQMRSGNFIIGATREFVGYDTRSTPQGIAAVARNAVRFVPALAGVNLIRTFAGLRPYTPDGLPILDWVHGIEGLFVAAGHEGDGIALAPITGKLVSQVVTGEKPQVDVTALGIGRFSDIGNKVKDG</sequence>
<organism evidence="3 4">
    <name type="scientific">Metallumcola ferriviriculae</name>
    <dbReference type="NCBI Taxonomy" id="3039180"/>
    <lineage>
        <taxon>Bacteria</taxon>
        <taxon>Bacillati</taxon>
        <taxon>Bacillota</taxon>
        <taxon>Clostridia</taxon>
        <taxon>Neomoorellales</taxon>
        <taxon>Desulfitibacteraceae</taxon>
        <taxon>Metallumcola</taxon>
    </lineage>
</organism>
<dbReference type="GO" id="GO:0016491">
    <property type="term" value="F:oxidoreductase activity"/>
    <property type="evidence" value="ECO:0007669"/>
    <property type="project" value="UniProtKB-KW"/>
</dbReference>